<dbReference type="PROSITE" id="PS51186">
    <property type="entry name" value="GNAT"/>
    <property type="match status" value="1"/>
</dbReference>
<keyword evidence="6" id="KW-1185">Reference proteome</keyword>
<dbReference type="InterPro" id="IPR051531">
    <property type="entry name" value="N-acetyltransferase"/>
</dbReference>
<keyword evidence="1 5" id="KW-0808">Transferase</keyword>
<accession>A0A1W1Y001</accession>
<gene>
    <name evidence="5" type="ORF">SAMN02745134_03898</name>
</gene>
<protein>
    <submittedName>
        <fullName evidence="5">Ribosomal-protein-alanine N-acetyltransferase</fullName>
    </submittedName>
</protein>
<dbReference type="Pfam" id="PF13302">
    <property type="entry name" value="Acetyltransf_3"/>
    <property type="match status" value="1"/>
</dbReference>
<dbReference type="AlphaFoldDB" id="A0A1W1Y001"/>
<dbReference type="STRING" id="1121291.SAMN02745134_03898"/>
<sequence>MIKESNITMELANGKTREYIIRDKLRITIGRITIIDISKENKYCLARIKFYRHDYKGAQFLEESLKLFITSLFKNENINKINIIVDEEISTRPFISAGFTLEGILTNSIYYNKIYKNEIVFGIDSNTNSILSTVNILRLYGKNINLKILNVDDANDMLDYYIRNKEHLRRYEPSRDESFYSLEAQKQILVENYKQFLNGVGACFGIYKDNKLIGKIQLSNIVFGVFKSGIVGYSMDRVYQGRGYMKEALKILMEYAFKEMGLHRIEASTLLDNVRSQGVLKSSGFMELGVNKKYLFINGQWKDHITFYKIIEG</sequence>
<evidence type="ECO:0000256" key="2">
    <source>
        <dbReference type="ARBA" id="ARBA00023315"/>
    </source>
</evidence>
<name>A0A1W1Y001_9CLOT</name>
<evidence type="ECO:0000256" key="1">
    <source>
        <dbReference type="ARBA" id="ARBA00022679"/>
    </source>
</evidence>
<evidence type="ECO:0000313" key="5">
    <source>
        <dbReference type="EMBL" id="SMC29447.1"/>
    </source>
</evidence>
<feature type="domain" description="N-acetyltransferase" evidence="4">
    <location>
        <begin position="144"/>
        <end position="312"/>
    </location>
</feature>
<dbReference type="Proteomes" id="UP000192468">
    <property type="component" value="Unassembled WGS sequence"/>
</dbReference>
<dbReference type="PANTHER" id="PTHR43792:SF8">
    <property type="entry name" value="[RIBOSOMAL PROTEIN US5]-ALANINE N-ACETYLTRANSFERASE"/>
    <property type="match status" value="1"/>
</dbReference>
<dbReference type="RefSeq" id="WP_084117857.1">
    <property type="nucleotide sequence ID" value="NZ_FWXH01000046.1"/>
</dbReference>
<dbReference type="InterPro" id="IPR000182">
    <property type="entry name" value="GNAT_dom"/>
</dbReference>
<reference evidence="5 6" key="1">
    <citation type="submission" date="2017-04" db="EMBL/GenBank/DDBJ databases">
        <authorList>
            <person name="Afonso C.L."/>
            <person name="Miller P.J."/>
            <person name="Scott M.A."/>
            <person name="Spackman E."/>
            <person name="Goraichik I."/>
            <person name="Dimitrov K.M."/>
            <person name="Suarez D.L."/>
            <person name="Swayne D.E."/>
        </authorList>
    </citation>
    <scope>NUCLEOTIDE SEQUENCE [LARGE SCALE GENOMIC DNA]</scope>
    <source>
        <strain evidence="5 6">DSM 12555</strain>
    </source>
</reference>
<dbReference type="InterPro" id="IPR016181">
    <property type="entry name" value="Acyl_CoA_acyltransferase"/>
</dbReference>
<dbReference type="GO" id="GO:0008999">
    <property type="term" value="F:protein-N-terminal-alanine acetyltransferase activity"/>
    <property type="evidence" value="ECO:0007669"/>
    <property type="project" value="TreeGrafter"/>
</dbReference>
<dbReference type="EMBL" id="FWXH01000046">
    <property type="protein sequence ID" value="SMC29447.1"/>
    <property type="molecule type" value="Genomic_DNA"/>
</dbReference>
<dbReference type="PANTHER" id="PTHR43792">
    <property type="entry name" value="GNAT FAMILY, PUTATIVE (AFU_ORTHOLOGUE AFUA_3G00765)-RELATED-RELATED"/>
    <property type="match status" value="1"/>
</dbReference>
<dbReference type="OrthoDB" id="9801656at2"/>
<dbReference type="CDD" id="cd04301">
    <property type="entry name" value="NAT_SF"/>
    <property type="match status" value="1"/>
</dbReference>
<comment type="similarity">
    <text evidence="3">Belongs to the acetyltransferase family. RimJ subfamily.</text>
</comment>
<dbReference type="GO" id="GO:0005737">
    <property type="term" value="C:cytoplasm"/>
    <property type="evidence" value="ECO:0007669"/>
    <property type="project" value="TreeGrafter"/>
</dbReference>
<dbReference type="Gene3D" id="3.40.630.30">
    <property type="match status" value="2"/>
</dbReference>
<proteinExistence type="inferred from homology"/>
<evidence type="ECO:0000313" key="6">
    <source>
        <dbReference type="Proteomes" id="UP000192468"/>
    </source>
</evidence>
<evidence type="ECO:0000256" key="3">
    <source>
        <dbReference type="ARBA" id="ARBA00038502"/>
    </source>
</evidence>
<evidence type="ECO:0000259" key="4">
    <source>
        <dbReference type="PROSITE" id="PS51186"/>
    </source>
</evidence>
<organism evidence="5 6">
    <name type="scientific">Clostridium acidisoli DSM 12555</name>
    <dbReference type="NCBI Taxonomy" id="1121291"/>
    <lineage>
        <taxon>Bacteria</taxon>
        <taxon>Bacillati</taxon>
        <taxon>Bacillota</taxon>
        <taxon>Clostridia</taxon>
        <taxon>Eubacteriales</taxon>
        <taxon>Clostridiaceae</taxon>
        <taxon>Clostridium</taxon>
    </lineage>
</organism>
<dbReference type="SUPFAM" id="SSF55729">
    <property type="entry name" value="Acyl-CoA N-acyltransferases (Nat)"/>
    <property type="match status" value="2"/>
</dbReference>
<keyword evidence="2" id="KW-0012">Acyltransferase</keyword>